<gene>
    <name evidence="2" type="ORF">NP493_2g22038</name>
</gene>
<comment type="caution">
    <text evidence="2">The sequence shown here is derived from an EMBL/GenBank/DDBJ whole genome shotgun (WGS) entry which is preliminary data.</text>
</comment>
<reference evidence="2" key="1">
    <citation type="journal article" date="2023" name="Mol. Biol. Evol.">
        <title>Third-Generation Sequencing Reveals the Adaptive Role of the Epigenome in Three Deep-Sea Polychaetes.</title>
        <authorList>
            <person name="Perez M."/>
            <person name="Aroh O."/>
            <person name="Sun Y."/>
            <person name="Lan Y."/>
            <person name="Juniper S.K."/>
            <person name="Young C.R."/>
            <person name="Angers B."/>
            <person name="Qian P.Y."/>
        </authorList>
    </citation>
    <scope>NUCLEOTIDE SEQUENCE</scope>
    <source>
        <strain evidence="2">R07B-5</strain>
    </source>
</reference>
<evidence type="ECO:0000313" key="2">
    <source>
        <dbReference type="EMBL" id="KAK2194194.1"/>
    </source>
</evidence>
<evidence type="ECO:0000256" key="1">
    <source>
        <dbReference type="SAM" id="MobiDB-lite"/>
    </source>
</evidence>
<protein>
    <submittedName>
        <fullName evidence="2">Uncharacterized protein</fullName>
    </submittedName>
</protein>
<proteinExistence type="predicted"/>
<dbReference type="Proteomes" id="UP001209878">
    <property type="component" value="Unassembled WGS sequence"/>
</dbReference>
<feature type="compositionally biased region" description="Basic and acidic residues" evidence="1">
    <location>
        <begin position="45"/>
        <end position="56"/>
    </location>
</feature>
<organism evidence="2 3">
    <name type="scientific">Ridgeia piscesae</name>
    <name type="common">Tubeworm</name>
    <dbReference type="NCBI Taxonomy" id="27915"/>
    <lineage>
        <taxon>Eukaryota</taxon>
        <taxon>Metazoa</taxon>
        <taxon>Spiralia</taxon>
        <taxon>Lophotrochozoa</taxon>
        <taxon>Annelida</taxon>
        <taxon>Polychaeta</taxon>
        <taxon>Sedentaria</taxon>
        <taxon>Canalipalpata</taxon>
        <taxon>Sabellida</taxon>
        <taxon>Siboglinidae</taxon>
        <taxon>Ridgeia</taxon>
    </lineage>
</organism>
<evidence type="ECO:0000313" key="3">
    <source>
        <dbReference type="Proteomes" id="UP001209878"/>
    </source>
</evidence>
<dbReference type="EMBL" id="JAODUO010000002">
    <property type="protein sequence ID" value="KAK2194194.1"/>
    <property type="molecule type" value="Genomic_DNA"/>
</dbReference>
<name>A0AAD9PGD5_RIDPI</name>
<sequence length="125" mass="13543">MTQKAARRGTVSDTARHVQRIPTHAGPPLARRHQSPATAAAGLDESVRVKTSKGGERTTSCYMGVPLIHEPVEGRQPVPYTNIAVRSTEDDTSGPLTVNCNRCQPRELSRDPPTILPRLEVLSAP</sequence>
<feature type="region of interest" description="Disordered" evidence="1">
    <location>
        <begin position="1"/>
        <end position="62"/>
    </location>
</feature>
<feature type="region of interest" description="Disordered" evidence="1">
    <location>
        <begin position="87"/>
        <end position="116"/>
    </location>
</feature>
<accession>A0AAD9PGD5</accession>
<dbReference type="AlphaFoldDB" id="A0AAD9PGD5"/>
<keyword evidence="3" id="KW-1185">Reference proteome</keyword>